<dbReference type="eggNOG" id="KOG4698">
    <property type="taxonomic scope" value="Eukaryota"/>
</dbReference>
<keyword evidence="8" id="KW-1185">Reference proteome</keyword>
<dbReference type="PANTHER" id="PTHR20961:SF124">
    <property type="entry name" value="GLYCOSYLTRANSFERASE"/>
    <property type="match status" value="1"/>
</dbReference>
<dbReference type="STRING" id="431595.K3X9I7"/>
<evidence type="ECO:0000256" key="4">
    <source>
        <dbReference type="SAM" id="MobiDB-lite"/>
    </source>
</evidence>
<protein>
    <recommendedName>
        <fullName evidence="6">Glycosyltransferase 61 catalytic domain-containing protein</fullName>
    </recommendedName>
</protein>
<dbReference type="AlphaFoldDB" id="K3X9I7"/>
<feature type="compositionally biased region" description="Polar residues" evidence="4">
    <location>
        <begin position="86"/>
        <end position="99"/>
    </location>
</feature>
<dbReference type="PANTHER" id="PTHR20961">
    <property type="entry name" value="GLYCOSYLTRANSFERASE"/>
    <property type="match status" value="1"/>
</dbReference>
<feature type="domain" description="Glycosyltransferase 61 catalytic" evidence="6">
    <location>
        <begin position="411"/>
        <end position="509"/>
    </location>
</feature>
<feature type="transmembrane region" description="Helical" evidence="5">
    <location>
        <begin position="21"/>
        <end position="40"/>
    </location>
</feature>
<evidence type="ECO:0000259" key="6">
    <source>
        <dbReference type="Pfam" id="PF04577"/>
    </source>
</evidence>
<dbReference type="Pfam" id="PF04577">
    <property type="entry name" value="Glyco_transf_61"/>
    <property type="match status" value="1"/>
</dbReference>
<keyword evidence="1" id="KW-0328">Glycosyltransferase</keyword>
<keyword evidence="2" id="KW-0808">Transferase</keyword>
<dbReference type="Proteomes" id="UP000019132">
    <property type="component" value="Unassembled WGS sequence"/>
</dbReference>
<evidence type="ECO:0000256" key="5">
    <source>
        <dbReference type="SAM" id="Phobius"/>
    </source>
</evidence>
<dbReference type="EMBL" id="GL376595">
    <property type="status" value="NOT_ANNOTATED_CDS"/>
    <property type="molecule type" value="Genomic_DNA"/>
</dbReference>
<evidence type="ECO:0000256" key="1">
    <source>
        <dbReference type="ARBA" id="ARBA00022676"/>
    </source>
</evidence>
<keyword evidence="5" id="KW-0472">Membrane</keyword>
<evidence type="ECO:0000256" key="3">
    <source>
        <dbReference type="ARBA" id="ARBA00023180"/>
    </source>
</evidence>
<proteinExistence type="predicted"/>
<dbReference type="InParanoid" id="K3X9I7"/>
<reference evidence="7" key="3">
    <citation type="submission" date="2015-02" db="UniProtKB">
        <authorList>
            <consortium name="EnsemblProtists"/>
        </authorList>
    </citation>
    <scope>IDENTIFICATION</scope>
    <source>
        <strain evidence="7">DAOM BR144</strain>
    </source>
</reference>
<evidence type="ECO:0000313" key="8">
    <source>
        <dbReference type="Proteomes" id="UP000019132"/>
    </source>
</evidence>
<reference evidence="8" key="2">
    <citation type="submission" date="2010-04" db="EMBL/GenBank/DDBJ databases">
        <authorList>
            <person name="Buell R."/>
            <person name="Hamilton J."/>
            <person name="Hostetler J."/>
        </authorList>
    </citation>
    <scope>NUCLEOTIDE SEQUENCE [LARGE SCALE GENOMIC DNA]</scope>
    <source>
        <strain evidence="8">DAOM:BR144</strain>
    </source>
</reference>
<evidence type="ECO:0000313" key="7">
    <source>
        <dbReference type="EnsemblProtists" id="PYU1_T013886"/>
    </source>
</evidence>
<dbReference type="InterPro" id="IPR007657">
    <property type="entry name" value="Glycosyltransferase_61"/>
</dbReference>
<dbReference type="VEuPathDB" id="FungiDB:PYU1_G013857"/>
<reference evidence="8" key="1">
    <citation type="journal article" date="2010" name="Genome Biol.">
        <title>Genome sequence of the necrotrophic plant pathogen Pythium ultimum reveals original pathogenicity mechanisms and effector repertoire.</title>
        <authorList>
            <person name="Levesque C.A."/>
            <person name="Brouwer H."/>
            <person name="Cano L."/>
            <person name="Hamilton J.P."/>
            <person name="Holt C."/>
            <person name="Huitema E."/>
            <person name="Raffaele S."/>
            <person name="Robideau G.P."/>
            <person name="Thines M."/>
            <person name="Win J."/>
            <person name="Zerillo M.M."/>
            <person name="Beakes G.W."/>
            <person name="Boore J.L."/>
            <person name="Busam D."/>
            <person name="Dumas B."/>
            <person name="Ferriera S."/>
            <person name="Fuerstenberg S.I."/>
            <person name="Gachon C.M."/>
            <person name="Gaulin E."/>
            <person name="Govers F."/>
            <person name="Grenville-Briggs L."/>
            <person name="Horner N."/>
            <person name="Hostetler J."/>
            <person name="Jiang R.H."/>
            <person name="Johnson J."/>
            <person name="Krajaejun T."/>
            <person name="Lin H."/>
            <person name="Meijer H.J."/>
            <person name="Moore B."/>
            <person name="Morris P."/>
            <person name="Phuntmart V."/>
            <person name="Puiu D."/>
            <person name="Shetty J."/>
            <person name="Stajich J.E."/>
            <person name="Tripathy S."/>
            <person name="Wawra S."/>
            <person name="van West P."/>
            <person name="Whitty B.R."/>
            <person name="Coutinho P.M."/>
            <person name="Henrissat B."/>
            <person name="Martin F."/>
            <person name="Thomas P.D."/>
            <person name="Tyler B.M."/>
            <person name="De Vries R.P."/>
            <person name="Kamoun S."/>
            <person name="Yandell M."/>
            <person name="Tisserat N."/>
            <person name="Buell C.R."/>
        </authorList>
    </citation>
    <scope>NUCLEOTIDE SEQUENCE</scope>
    <source>
        <strain evidence="8">DAOM:BR144</strain>
    </source>
</reference>
<dbReference type="EnsemblProtists" id="PYU1_T013886">
    <property type="protein sequence ID" value="PYU1_T013886"/>
    <property type="gene ID" value="PYU1_G013857"/>
</dbReference>
<dbReference type="InterPro" id="IPR049625">
    <property type="entry name" value="Glyco_transf_61_cat"/>
</dbReference>
<feature type="region of interest" description="Disordered" evidence="4">
    <location>
        <begin position="83"/>
        <end position="134"/>
    </location>
</feature>
<name>K3X9I7_GLOUD</name>
<evidence type="ECO:0000256" key="2">
    <source>
        <dbReference type="ARBA" id="ARBA00022679"/>
    </source>
</evidence>
<sequence length="582" mass="65737">MGGGRKTSHSHGPKGMRRERLQMVALAFIVVGFVSMAFRFRELPNAVRAAHARESLSAMRGNAETALANANVMDTVAATKREVSEPQVTVLTQAQQQSEQPKDDETNAVTATSDKPVETSKPTEPPEPTLPPAEQRLICQRERDYGILDVIRNGARTFCKNNDAQTTQVTLYNVAGGIKTTILRNFELNMDDVKIHRPIKDLSQDGGGHDPRFIYSDKLIQCSCPELADAVRESKHPFVLWDPSLALVNTTKDPLPTICEPSLVTLPSADENADNVVVFTDPVILISRRDDHNPFFQVSNALNAWIVAKSLNWDFDRIRVVHFDAGYPSPVDALHQKLLAPKHDIVTGTSLMGKRVVFKSDAMLAPWEVSGPMMQHLNDREPCYNSEMLKDFRARSLQLLGVAPTKQHIVDTIDENNPKRSSSTVVVTVITRRPYKGRTVQRVWRNEDQILDKLREEYADLNVVFQSVEFVDLTLDKQMQVIVNSDIVIGMHGAGMVNVLWTRPETLVIEIFPRLRKRWGYRNLCQFVGCDWHEFRGGTDIGEDEAANTKDKRIAYDEWRKFFDPLLRKRYAQVEAQQNPSV</sequence>
<keyword evidence="5" id="KW-0812">Transmembrane</keyword>
<keyword evidence="3" id="KW-0325">Glycoprotein</keyword>
<organism evidence="7 8">
    <name type="scientific">Globisporangium ultimum (strain ATCC 200006 / CBS 805.95 / DAOM BR144)</name>
    <name type="common">Pythium ultimum</name>
    <dbReference type="NCBI Taxonomy" id="431595"/>
    <lineage>
        <taxon>Eukaryota</taxon>
        <taxon>Sar</taxon>
        <taxon>Stramenopiles</taxon>
        <taxon>Oomycota</taxon>
        <taxon>Peronosporomycetes</taxon>
        <taxon>Pythiales</taxon>
        <taxon>Pythiaceae</taxon>
        <taxon>Globisporangium</taxon>
    </lineage>
</organism>
<keyword evidence="5" id="KW-1133">Transmembrane helix</keyword>
<dbReference type="HOGENOM" id="CLU_033391_0_0_1"/>
<accession>K3X9I7</accession>
<dbReference type="OMA" id="GLVNVIW"/>
<dbReference type="GO" id="GO:0016757">
    <property type="term" value="F:glycosyltransferase activity"/>
    <property type="evidence" value="ECO:0007669"/>
    <property type="project" value="UniProtKB-KW"/>
</dbReference>